<evidence type="ECO:0000313" key="3">
    <source>
        <dbReference type="Proteomes" id="UP000481153"/>
    </source>
</evidence>
<evidence type="ECO:0008006" key="4">
    <source>
        <dbReference type="Google" id="ProtNLM"/>
    </source>
</evidence>
<comment type="caution">
    <text evidence="2">The sequence shown here is derived from an EMBL/GenBank/DDBJ whole genome shotgun (WGS) entry which is preliminary data.</text>
</comment>
<dbReference type="Proteomes" id="UP000481153">
    <property type="component" value="Unassembled WGS sequence"/>
</dbReference>
<dbReference type="EMBL" id="VJMJ01000090">
    <property type="protein sequence ID" value="KAF0736081.1"/>
    <property type="molecule type" value="Genomic_DNA"/>
</dbReference>
<feature type="compositionally biased region" description="Basic and acidic residues" evidence="1">
    <location>
        <begin position="56"/>
        <end position="81"/>
    </location>
</feature>
<evidence type="ECO:0000256" key="1">
    <source>
        <dbReference type="SAM" id="MobiDB-lite"/>
    </source>
</evidence>
<proteinExistence type="predicted"/>
<dbReference type="AlphaFoldDB" id="A0A6G0X8A0"/>
<evidence type="ECO:0000313" key="2">
    <source>
        <dbReference type="EMBL" id="KAF0736081.1"/>
    </source>
</evidence>
<keyword evidence="3" id="KW-1185">Reference proteome</keyword>
<feature type="region of interest" description="Disordered" evidence="1">
    <location>
        <begin position="37"/>
        <end position="88"/>
    </location>
</feature>
<protein>
    <recommendedName>
        <fullName evidence="4">START domain-containing protein</fullName>
    </recommendedName>
</protein>
<reference evidence="2 3" key="1">
    <citation type="submission" date="2019-07" db="EMBL/GenBank/DDBJ databases">
        <title>Genomics analysis of Aphanomyces spp. identifies a new class of oomycete effector associated with host adaptation.</title>
        <authorList>
            <person name="Gaulin E."/>
        </authorList>
    </citation>
    <scope>NUCLEOTIDE SEQUENCE [LARGE SCALE GENOMIC DNA]</scope>
    <source>
        <strain evidence="2 3">ATCC 201684</strain>
    </source>
</reference>
<feature type="compositionally biased region" description="Low complexity" evidence="1">
    <location>
        <begin position="43"/>
        <end position="55"/>
    </location>
</feature>
<gene>
    <name evidence="2" type="ORF">Ae201684_007667</name>
</gene>
<organism evidence="2 3">
    <name type="scientific">Aphanomyces euteiches</name>
    <dbReference type="NCBI Taxonomy" id="100861"/>
    <lineage>
        <taxon>Eukaryota</taxon>
        <taxon>Sar</taxon>
        <taxon>Stramenopiles</taxon>
        <taxon>Oomycota</taxon>
        <taxon>Saprolegniomycetes</taxon>
        <taxon>Saprolegniales</taxon>
        <taxon>Verrucalvaceae</taxon>
        <taxon>Aphanomyces</taxon>
    </lineage>
</organism>
<sequence length="443" mass="51017">MEDSWLQDLQFLIATDDQLQEELVHVCEILDEGATTAVPEDLTSSPASPVSSPVHHTVDNKNDILKETSKSVKGTSKERVKPQRSSVRQREEIRCLRQQVEQLTAVLKSQQTTDVTTYDMSLWERTAKQESAEKNKSLQENEYLKEAVCQHATFIEQMQRVFRKKPRLSTHIDIHSEEWQAYKLAAQTSLREAAIHAIADRQYQRMQSAMVKADVFEREKALFKVMAKPQPDDSYVLEIIHHADLDAPFRLLGSAAWNVFEGDLPLDLPVNAVQGYTHIDPYTVYATYMQERDGMACHSNMVRKYYVEPNREVIVSRTVLEDAALPHMTKGAIENRCMWLIVKPLPNDPNRSRFTLLQHLVWPKEQMTLQKDIIAEVLANLKKLCFEFKVTRPGLLPMTNEMDLSRLSFPNMAAFLERGCRFLDLLKAKLNSAIEQFQDQRLM</sequence>
<dbReference type="VEuPathDB" id="FungiDB:AeMF1_004828"/>
<name>A0A6G0X8A0_9STRA</name>
<accession>A0A6G0X8A0</accession>